<dbReference type="FunFam" id="3.20.20.450:FF:000001">
    <property type="entry name" value="Cyclic di-GMP phosphodiesterase yahA"/>
    <property type="match status" value="1"/>
</dbReference>
<dbReference type="InterPro" id="IPR035965">
    <property type="entry name" value="PAS-like_dom_sf"/>
</dbReference>
<dbReference type="PANTHER" id="PTHR44757:SF2">
    <property type="entry name" value="BIOFILM ARCHITECTURE MAINTENANCE PROTEIN MBAA"/>
    <property type="match status" value="1"/>
</dbReference>
<feature type="domain" description="EAL" evidence="2">
    <location>
        <begin position="642"/>
        <end position="896"/>
    </location>
</feature>
<protein>
    <submittedName>
        <fullName evidence="4">Diguanylate cyclase domain protein</fullName>
    </submittedName>
</protein>
<dbReference type="SMART" id="SM00267">
    <property type="entry name" value="GGDEF"/>
    <property type="match status" value="1"/>
</dbReference>
<dbReference type="RefSeq" id="WP_071360322.1">
    <property type="nucleotide sequence ID" value="NZ_JRYB01000001.1"/>
</dbReference>
<dbReference type="Pfam" id="PF00990">
    <property type="entry name" value="GGDEF"/>
    <property type="match status" value="1"/>
</dbReference>
<dbReference type="InterPro" id="IPR035919">
    <property type="entry name" value="EAL_sf"/>
</dbReference>
<dbReference type="SUPFAM" id="SSF141868">
    <property type="entry name" value="EAL domain-like"/>
    <property type="match status" value="1"/>
</dbReference>
<proteinExistence type="predicted"/>
<accession>A0A1S2NBV3</accession>
<dbReference type="InterPro" id="IPR029787">
    <property type="entry name" value="Nucleotide_cyclase"/>
</dbReference>
<evidence type="ECO:0000256" key="1">
    <source>
        <dbReference type="SAM" id="Phobius"/>
    </source>
</evidence>
<feature type="transmembrane region" description="Helical" evidence="1">
    <location>
        <begin position="23"/>
        <end position="45"/>
    </location>
</feature>
<dbReference type="Proteomes" id="UP000180246">
    <property type="component" value="Unassembled WGS sequence"/>
</dbReference>
<dbReference type="SUPFAM" id="SSF55785">
    <property type="entry name" value="PYP-like sensor domain (PAS domain)"/>
    <property type="match status" value="1"/>
</dbReference>
<dbReference type="CDD" id="cd01948">
    <property type="entry name" value="EAL"/>
    <property type="match status" value="1"/>
</dbReference>
<dbReference type="SMART" id="SM00052">
    <property type="entry name" value="EAL"/>
    <property type="match status" value="1"/>
</dbReference>
<dbReference type="CDD" id="cd01949">
    <property type="entry name" value="GGDEF"/>
    <property type="match status" value="1"/>
</dbReference>
<evidence type="ECO:0000313" key="5">
    <source>
        <dbReference type="Proteomes" id="UP000180246"/>
    </source>
</evidence>
<evidence type="ECO:0000313" key="4">
    <source>
        <dbReference type="EMBL" id="OIJ42323.1"/>
    </source>
</evidence>
<dbReference type="PROSITE" id="PS50887">
    <property type="entry name" value="GGDEF"/>
    <property type="match status" value="1"/>
</dbReference>
<evidence type="ECO:0000259" key="3">
    <source>
        <dbReference type="PROSITE" id="PS50887"/>
    </source>
</evidence>
<sequence length="906" mass="98595">MSRHPGLAPYLAPYLDPARGNRFLVLLWPLLAVLACGALWAATLLRVEAEQERVASQARKDVAAYAEAYEQYITRSVAQMDQITMQLKFSWENSRQAGLLDEMRRDGMFTDSAFHVVAVLDRGGVVRSSTRAGLIGADLAPSAWFNHHRDNNSTALRVGAAPTQFGSADDVVLFTRRLETREEEFDGVVLMAIDARYFTSFVSPATIGAGGIVALAGSEGRLRVEQRSNGASFTDAVALPRRGGAWSGEQGVRLVEGEGGFADGQSRVLGWRQSTAYPLVALVGLPQHEALAANNGYWIESRDRAIVATLCLLLLGAVGAVLARRAVARAKEQDEVRRAYRAATESGNDGFYMASAVRARDGQITDFRIVDCNERGAFFYGVTRDELVGSSLTEIDSGLFGEDLLGTYRKAMDSGFHEDDRRMPSDNRLNISWGRRRLVRVGNGLAVTLQDISERKAHEAQLERLANEDSLTGLATRHAFLERMPAMLAQAQEAGAGNGASAALLFIDLDEFKHVNDTHGHATGDQLLKAAAGRLLSLLRPGDGVARFGGDEFVVLLSPCDGERQAASVASRIVEAFAVPFLIGDELHAVGSSIGISLYPRDGLDAETLVRHSDIAMYVGKNEGKGQYRFFDPSLSSTLNSRARLKQNMLEALEADQFVLHYQPRVDARSGELLSMEALVRWRHPSLGMVAPGEFIPLAEATGLIVRIGETVIDKACAQLAAWREAGVALVPVSINVSPKQFLRGGVQRQLSAALVKHRVPASLIEVEITESAMMGDQDDILAELAALRALGVKLHVDDFGTGYSSLSQLQRLKMDVLKVDRAFTTELANSKEGKVFFQAIVSMAHALGMSVVAEGVETEEQLAILRHLDCNEVQGFYIARPVPADEMAAMMERRYLLDAQTARAV</sequence>
<organism evidence="4 5">
    <name type="scientific">Massilia timonae</name>
    <dbReference type="NCBI Taxonomy" id="47229"/>
    <lineage>
        <taxon>Bacteria</taxon>
        <taxon>Pseudomonadati</taxon>
        <taxon>Pseudomonadota</taxon>
        <taxon>Betaproteobacteria</taxon>
        <taxon>Burkholderiales</taxon>
        <taxon>Oxalobacteraceae</taxon>
        <taxon>Telluria group</taxon>
        <taxon>Massilia</taxon>
    </lineage>
</organism>
<evidence type="ECO:0000259" key="2">
    <source>
        <dbReference type="PROSITE" id="PS50883"/>
    </source>
</evidence>
<dbReference type="Pfam" id="PF00563">
    <property type="entry name" value="EAL"/>
    <property type="match status" value="1"/>
</dbReference>
<dbReference type="InterPro" id="IPR000160">
    <property type="entry name" value="GGDEF_dom"/>
</dbReference>
<gene>
    <name evidence="4" type="ORF">LO55_516</name>
</gene>
<dbReference type="NCBIfam" id="TIGR00254">
    <property type="entry name" value="GGDEF"/>
    <property type="match status" value="1"/>
</dbReference>
<name>A0A1S2NBV3_9BURK</name>
<keyword evidence="1" id="KW-0472">Membrane</keyword>
<dbReference type="EMBL" id="JRYB01000001">
    <property type="protein sequence ID" value="OIJ42323.1"/>
    <property type="molecule type" value="Genomic_DNA"/>
</dbReference>
<dbReference type="AlphaFoldDB" id="A0A1S2NBV3"/>
<dbReference type="SUPFAM" id="SSF55073">
    <property type="entry name" value="Nucleotide cyclase"/>
    <property type="match status" value="1"/>
</dbReference>
<dbReference type="Gene3D" id="3.30.70.270">
    <property type="match status" value="1"/>
</dbReference>
<feature type="domain" description="GGDEF" evidence="3">
    <location>
        <begin position="500"/>
        <end position="633"/>
    </location>
</feature>
<dbReference type="CDD" id="cd12915">
    <property type="entry name" value="PDC2_DGC_like"/>
    <property type="match status" value="1"/>
</dbReference>
<dbReference type="PANTHER" id="PTHR44757">
    <property type="entry name" value="DIGUANYLATE CYCLASE DGCP"/>
    <property type="match status" value="1"/>
</dbReference>
<comment type="caution">
    <text evidence="4">The sequence shown here is derived from an EMBL/GenBank/DDBJ whole genome shotgun (WGS) entry which is preliminary data.</text>
</comment>
<keyword evidence="1" id="KW-0812">Transmembrane</keyword>
<dbReference type="Gene3D" id="3.20.20.450">
    <property type="entry name" value="EAL domain"/>
    <property type="match status" value="1"/>
</dbReference>
<dbReference type="InterPro" id="IPR043128">
    <property type="entry name" value="Rev_trsase/Diguanyl_cyclase"/>
</dbReference>
<feature type="transmembrane region" description="Helical" evidence="1">
    <location>
        <begin position="305"/>
        <end position="323"/>
    </location>
</feature>
<dbReference type="InterPro" id="IPR001633">
    <property type="entry name" value="EAL_dom"/>
</dbReference>
<dbReference type="InterPro" id="IPR052155">
    <property type="entry name" value="Biofilm_reg_signaling"/>
</dbReference>
<keyword evidence="1" id="KW-1133">Transmembrane helix</keyword>
<dbReference type="PROSITE" id="PS50883">
    <property type="entry name" value="EAL"/>
    <property type="match status" value="1"/>
</dbReference>
<dbReference type="Gene3D" id="3.30.450.20">
    <property type="entry name" value="PAS domain"/>
    <property type="match status" value="3"/>
</dbReference>
<reference evidence="4 5" key="1">
    <citation type="submission" date="2014-10" db="EMBL/GenBank/DDBJ databases">
        <authorList>
            <person name="Seo M.-J."/>
            <person name="Seok Y.J."/>
            <person name="Cha I.-T."/>
        </authorList>
    </citation>
    <scope>NUCLEOTIDE SEQUENCE [LARGE SCALE GENOMIC DNA]</scope>
    <source>
        <strain evidence="4 5">NEU</strain>
    </source>
</reference>